<accession>A0A926IHM0</accession>
<sequence length="429" mass="50136">MSKLTPRRWIKLDNAAKIFPASSNKQDPKVFRFSCELCEEVEEDVLQRALQDTLEEFPNFLCVLKRGLFWYYLEETPVRPLVHQEENPPCGLIYKDSRSLLFEVTYFHRRINLEVYHALTDGTGALLFLQAMVYHYLLIKHADAFSENPPVMEYDASAFQKMDDSFDKYYAGRPKTKKNNKKKAPKAFRLNGAKNPEYRLRIIEGVMPVDLLLEKAREYDTTLTVLLTAVIMRSIYEEMNVRERKRPVVVTIPVNLRKYFSSQSARNFFSVFNVGYDFKNQSPELEEIISRVKEYFETYLNEEYLQERMNALAALEHNIFARVTPLVLKNVFMKMAHDLNRRQFTFSLSNVGKVNMPKELCPYIRLFDVFTSTSSMQACACSFENKLNFSFTSVFQSTDIPRRFFRTFVDMGIPVEVVSNHIYTGGESK</sequence>
<evidence type="ECO:0008006" key="3">
    <source>
        <dbReference type="Google" id="ProtNLM"/>
    </source>
</evidence>
<reference evidence="1" key="1">
    <citation type="submission" date="2020-08" db="EMBL/GenBank/DDBJ databases">
        <title>Genome public.</title>
        <authorList>
            <person name="Liu C."/>
            <person name="Sun Q."/>
        </authorList>
    </citation>
    <scope>NUCLEOTIDE SEQUENCE</scope>
    <source>
        <strain evidence="1">NSJ-64</strain>
    </source>
</reference>
<organism evidence="1 2">
    <name type="scientific">Youxingia wuxianensis</name>
    <dbReference type="NCBI Taxonomy" id="2763678"/>
    <lineage>
        <taxon>Bacteria</taxon>
        <taxon>Bacillati</taxon>
        <taxon>Bacillota</taxon>
        <taxon>Clostridia</taxon>
        <taxon>Eubacteriales</taxon>
        <taxon>Oscillospiraceae</taxon>
        <taxon>Youxingia</taxon>
    </lineage>
</organism>
<proteinExistence type="predicted"/>
<evidence type="ECO:0000313" key="1">
    <source>
        <dbReference type="EMBL" id="MBC8585421.1"/>
    </source>
</evidence>
<dbReference type="RefSeq" id="WP_262395201.1">
    <property type="nucleotide sequence ID" value="NZ_JACRTD010000004.1"/>
</dbReference>
<dbReference type="InterPro" id="IPR010828">
    <property type="entry name" value="Atf2/Sli1-like"/>
</dbReference>
<dbReference type="EMBL" id="JACRTD010000004">
    <property type="protein sequence ID" value="MBC8585421.1"/>
    <property type="molecule type" value="Genomic_DNA"/>
</dbReference>
<gene>
    <name evidence="1" type="ORF">H8705_07475</name>
</gene>
<name>A0A926IHM0_9FIRM</name>
<comment type="caution">
    <text evidence="1">The sequence shown here is derived from an EMBL/GenBank/DDBJ whole genome shotgun (WGS) entry which is preliminary data.</text>
</comment>
<protein>
    <recommendedName>
        <fullName evidence="3">Alcohol acetyltransferase</fullName>
    </recommendedName>
</protein>
<dbReference type="Pfam" id="PF07247">
    <property type="entry name" value="AATase"/>
    <property type="match status" value="1"/>
</dbReference>
<keyword evidence="2" id="KW-1185">Reference proteome</keyword>
<dbReference type="Proteomes" id="UP000623678">
    <property type="component" value="Unassembled WGS sequence"/>
</dbReference>
<dbReference type="AlphaFoldDB" id="A0A926IHM0"/>
<evidence type="ECO:0000313" key="2">
    <source>
        <dbReference type="Proteomes" id="UP000623678"/>
    </source>
</evidence>